<keyword evidence="3" id="KW-1185">Reference proteome</keyword>
<protein>
    <submittedName>
        <fullName evidence="2">Uncharacterized protein</fullName>
    </submittedName>
</protein>
<proteinExistence type="predicted"/>
<feature type="region of interest" description="Disordered" evidence="1">
    <location>
        <begin position="27"/>
        <end position="71"/>
    </location>
</feature>
<evidence type="ECO:0000313" key="3">
    <source>
        <dbReference type="Proteomes" id="UP000886520"/>
    </source>
</evidence>
<comment type="caution">
    <text evidence="2">The sequence shown here is derived from an EMBL/GenBank/DDBJ whole genome shotgun (WGS) entry which is preliminary data.</text>
</comment>
<reference evidence="2" key="1">
    <citation type="submission" date="2021-01" db="EMBL/GenBank/DDBJ databases">
        <title>Adiantum capillus-veneris genome.</title>
        <authorList>
            <person name="Fang Y."/>
            <person name="Liao Q."/>
        </authorList>
    </citation>
    <scope>NUCLEOTIDE SEQUENCE</scope>
    <source>
        <strain evidence="2">H3</strain>
        <tissue evidence="2">Leaf</tissue>
    </source>
</reference>
<dbReference type="AlphaFoldDB" id="A0A9D4Z5V2"/>
<sequence>MRASLEGLKQAKRPCLGELSRAIAGQEQQRLGSEKIHTGELKARIEQSASVRENSKSNRSSKSGSAGCYRQ</sequence>
<name>A0A9D4Z5V2_ADICA</name>
<feature type="compositionally biased region" description="Basic and acidic residues" evidence="1">
    <location>
        <begin position="32"/>
        <end position="45"/>
    </location>
</feature>
<accession>A0A9D4Z5V2</accession>
<gene>
    <name evidence="2" type="ORF">GOP47_0023386</name>
</gene>
<organism evidence="2 3">
    <name type="scientific">Adiantum capillus-veneris</name>
    <name type="common">Maidenhair fern</name>
    <dbReference type="NCBI Taxonomy" id="13818"/>
    <lineage>
        <taxon>Eukaryota</taxon>
        <taxon>Viridiplantae</taxon>
        <taxon>Streptophyta</taxon>
        <taxon>Embryophyta</taxon>
        <taxon>Tracheophyta</taxon>
        <taxon>Polypodiopsida</taxon>
        <taxon>Polypodiidae</taxon>
        <taxon>Polypodiales</taxon>
        <taxon>Pteridineae</taxon>
        <taxon>Pteridaceae</taxon>
        <taxon>Vittarioideae</taxon>
        <taxon>Adiantum</taxon>
    </lineage>
</organism>
<evidence type="ECO:0000313" key="2">
    <source>
        <dbReference type="EMBL" id="KAI5060881.1"/>
    </source>
</evidence>
<dbReference type="EMBL" id="JABFUD020000023">
    <property type="protein sequence ID" value="KAI5060881.1"/>
    <property type="molecule type" value="Genomic_DNA"/>
</dbReference>
<dbReference type="Proteomes" id="UP000886520">
    <property type="component" value="Chromosome 23"/>
</dbReference>
<evidence type="ECO:0000256" key="1">
    <source>
        <dbReference type="SAM" id="MobiDB-lite"/>
    </source>
</evidence>